<organism evidence="1 2">
    <name type="scientific">Paraburkholderia hospita</name>
    <dbReference type="NCBI Taxonomy" id="169430"/>
    <lineage>
        <taxon>Bacteria</taxon>
        <taxon>Pseudomonadati</taxon>
        <taxon>Pseudomonadota</taxon>
        <taxon>Betaproteobacteria</taxon>
        <taxon>Burkholderiales</taxon>
        <taxon>Burkholderiaceae</taxon>
        <taxon>Paraburkholderia</taxon>
    </lineage>
</organism>
<dbReference type="KEGG" id="phs:C2L64_48350"/>
<evidence type="ECO:0000313" key="1">
    <source>
        <dbReference type="EMBL" id="AUT76037.1"/>
    </source>
</evidence>
<dbReference type="Proteomes" id="UP000236649">
    <property type="component" value="Chromosome 4"/>
</dbReference>
<accession>A0AAN1JN40</accession>
<sequence>MRGWLDQVEPDLREVRDAAHGLIDAAVNAGEIAARLKAIARTQSVKMSNIDLDAAKDFVRVTVEMVSH</sequence>
<reference evidence="1 2" key="1">
    <citation type="submission" date="2018-01" db="EMBL/GenBank/DDBJ databases">
        <title>Species boundaries and ecological features among Paraburkholderia terrae DSMZ17804T, P. hospita DSMZ17164T and P. caribensis DSMZ13236T.</title>
        <authorList>
            <person name="Pratama A.A."/>
        </authorList>
    </citation>
    <scope>NUCLEOTIDE SEQUENCE [LARGE SCALE GENOMIC DNA]</scope>
    <source>
        <strain evidence="1 2">DSM 17164</strain>
    </source>
</reference>
<gene>
    <name evidence="1" type="ORF">C2L64_48350</name>
</gene>
<name>A0AAN1JN40_9BURK</name>
<dbReference type="EMBL" id="CP026108">
    <property type="protein sequence ID" value="AUT76037.1"/>
    <property type="molecule type" value="Genomic_DNA"/>
</dbReference>
<protein>
    <submittedName>
        <fullName evidence="1">Uncharacterized protein</fullName>
    </submittedName>
</protein>
<proteinExistence type="predicted"/>
<dbReference type="AlphaFoldDB" id="A0AAN1JN40"/>
<evidence type="ECO:0000313" key="2">
    <source>
        <dbReference type="Proteomes" id="UP000236649"/>
    </source>
</evidence>